<organism evidence="2 3">
    <name type="scientific">Orbilia brochopaga</name>
    <dbReference type="NCBI Taxonomy" id="3140254"/>
    <lineage>
        <taxon>Eukaryota</taxon>
        <taxon>Fungi</taxon>
        <taxon>Dikarya</taxon>
        <taxon>Ascomycota</taxon>
        <taxon>Pezizomycotina</taxon>
        <taxon>Orbiliomycetes</taxon>
        <taxon>Orbiliales</taxon>
        <taxon>Orbiliaceae</taxon>
        <taxon>Orbilia</taxon>
    </lineage>
</organism>
<dbReference type="PANTHER" id="PTHR47098">
    <property type="entry name" value="PROTEIN MAK32"/>
    <property type="match status" value="1"/>
</dbReference>
<keyword evidence="3" id="KW-1185">Reference proteome</keyword>
<dbReference type="InterPro" id="IPR029056">
    <property type="entry name" value="Ribokinase-like"/>
</dbReference>
<sequence>MATPRILFATFGKVILDDIYFQDDSNDPIHNAIGGSGTYSTIGARLFCSGPGSRPSAVGWVIRVGADFPAATLDKLKSWGTTMRVINETASETSRGCLQYGDITLGSKMFKYTTPPLWTLPEHFANTPCLSSAAFHFLAPPRHGFRDIPKLFALRREAGIAERPLMIWEPQPSTCTPRFFHPHFKVVSSLVDIFSPNHMELADLFGCASNSAEDGTIDKGAYESMAKRFVEKGIGESGDGWIVLRAGEHGCMIYGRKMDTPRWFAPYYEKGSVKVVDSIGAGNAFLGALTIGLLETGDMLEAVAYGAVAASYVIEQLGVPELTVQAGRELWNGKNVRERLEVYEARMRDSPG</sequence>
<proteinExistence type="predicted"/>
<dbReference type="PANTHER" id="PTHR47098:SF1">
    <property type="entry name" value="PFKB FAMILY CARBOHYDRATE KINASE SUPERFAMILY (AFU_ORTHOLOGUE AFUA_4G09500)"/>
    <property type="match status" value="1"/>
</dbReference>
<dbReference type="Proteomes" id="UP001375240">
    <property type="component" value="Unassembled WGS sequence"/>
</dbReference>
<feature type="domain" description="Carbohydrate kinase PfkB" evidence="1">
    <location>
        <begin position="163"/>
        <end position="319"/>
    </location>
</feature>
<comment type="caution">
    <text evidence="2">The sequence shown here is derived from an EMBL/GenBank/DDBJ whole genome shotgun (WGS) entry which is preliminary data.</text>
</comment>
<dbReference type="InterPro" id="IPR011611">
    <property type="entry name" value="PfkB_dom"/>
</dbReference>
<name>A0AAV9V0E7_9PEZI</name>
<protein>
    <recommendedName>
        <fullName evidence="1">Carbohydrate kinase PfkB domain-containing protein</fullName>
    </recommendedName>
</protein>
<evidence type="ECO:0000313" key="2">
    <source>
        <dbReference type="EMBL" id="KAK6350242.1"/>
    </source>
</evidence>
<accession>A0AAV9V0E7</accession>
<dbReference type="EMBL" id="JAVHNQ010000004">
    <property type="protein sequence ID" value="KAK6350242.1"/>
    <property type="molecule type" value="Genomic_DNA"/>
</dbReference>
<evidence type="ECO:0000313" key="3">
    <source>
        <dbReference type="Proteomes" id="UP001375240"/>
    </source>
</evidence>
<evidence type="ECO:0000259" key="1">
    <source>
        <dbReference type="Pfam" id="PF00294"/>
    </source>
</evidence>
<reference evidence="2 3" key="1">
    <citation type="submission" date="2019-10" db="EMBL/GenBank/DDBJ databases">
        <authorList>
            <person name="Palmer J.M."/>
        </authorList>
    </citation>
    <scope>NUCLEOTIDE SEQUENCE [LARGE SCALE GENOMIC DNA]</scope>
    <source>
        <strain evidence="2 3">TWF696</strain>
    </source>
</reference>
<dbReference type="Pfam" id="PF00294">
    <property type="entry name" value="PfkB"/>
    <property type="match status" value="1"/>
</dbReference>
<dbReference type="AlphaFoldDB" id="A0AAV9V0E7"/>
<dbReference type="SUPFAM" id="SSF53613">
    <property type="entry name" value="Ribokinase-like"/>
    <property type="match status" value="1"/>
</dbReference>
<gene>
    <name evidence="2" type="ORF">TWF696_006477</name>
</gene>
<dbReference type="Gene3D" id="3.40.1190.20">
    <property type="match status" value="1"/>
</dbReference>